<proteinExistence type="predicted"/>
<feature type="compositionally biased region" description="Basic and acidic residues" evidence="1">
    <location>
        <begin position="247"/>
        <end position="263"/>
    </location>
</feature>
<feature type="region of interest" description="Disordered" evidence="1">
    <location>
        <begin position="1587"/>
        <end position="1606"/>
    </location>
</feature>
<feature type="transmembrane region" description="Helical" evidence="2">
    <location>
        <begin position="995"/>
        <end position="1013"/>
    </location>
</feature>
<keyword evidence="2" id="KW-0472">Membrane</keyword>
<feature type="region of interest" description="Disordered" evidence="1">
    <location>
        <begin position="1504"/>
        <end position="1566"/>
    </location>
</feature>
<accession>A0A310SR65</accession>
<feature type="transmembrane region" description="Helical" evidence="2">
    <location>
        <begin position="788"/>
        <end position="807"/>
    </location>
</feature>
<feature type="compositionally biased region" description="Basic and acidic residues" evidence="1">
    <location>
        <begin position="180"/>
        <end position="200"/>
    </location>
</feature>
<feature type="compositionally biased region" description="Basic and acidic residues" evidence="1">
    <location>
        <begin position="1522"/>
        <end position="1540"/>
    </location>
</feature>
<feature type="signal peptide" evidence="3">
    <location>
        <begin position="1"/>
        <end position="24"/>
    </location>
</feature>
<feature type="transmembrane region" description="Helical" evidence="2">
    <location>
        <begin position="962"/>
        <end position="983"/>
    </location>
</feature>
<feature type="transmembrane region" description="Helical" evidence="2">
    <location>
        <begin position="902"/>
        <end position="928"/>
    </location>
</feature>
<feature type="transmembrane region" description="Helical" evidence="2">
    <location>
        <begin position="828"/>
        <end position="845"/>
    </location>
</feature>
<feature type="region of interest" description="Disordered" evidence="1">
    <location>
        <begin position="63"/>
        <end position="478"/>
    </location>
</feature>
<feature type="transmembrane region" description="Helical" evidence="2">
    <location>
        <begin position="1066"/>
        <end position="1089"/>
    </location>
</feature>
<feature type="compositionally biased region" description="Acidic residues" evidence="1">
    <location>
        <begin position="129"/>
        <end position="179"/>
    </location>
</feature>
<feature type="compositionally biased region" description="Polar residues" evidence="1">
    <location>
        <begin position="1391"/>
        <end position="1401"/>
    </location>
</feature>
<feature type="compositionally biased region" description="Basic and acidic residues" evidence="1">
    <location>
        <begin position="1244"/>
        <end position="1258"/>
    </location>
</feature>
<dbReference type="GO" id="GO:0016747">
    <property type="term" value="F:acyltransferase activity, transferring groups other than amino-acyl groups"/>
    <property type="evidence" value="ECO:0007669"/>
    <property type="project" value="InterPro"/>
</dbReference>
<feature type="compositionally biased region" description="Basic and acidic residues" evidence="1">
    <location>
        <begin position="347"/>
        <end position="452"/>
    </location>
</feature>
<feature type="compositionally biased region" description="Basic residues" evidence="1">
    <location>
        <begin position="215"/>
        <end position="226"/>
    </location>
</feature>
<evidence type="ECO:0000313" key="6">
    <source>
        <dbReference type="Proteomes" id="UP000250275"/>
    </source>
</evidence>
<feature type="compositionally biased region" description="Basic and acidic residues" evidence="1">
    <location>
        <begin position="1644"/>
        <end position="1659"/>
    </location>
</feature>
<feature type="compositionally biased region" description="Basic and acidic residues" evidence="1">
    <location>
        <begin position="466"/>
        <end position="478"/>
    </location>
</feature>
<evidence type="ECO:0000259" key="4">
    <source>
        <dbReference type="SMART" id="SM00703"/>
    </source>
</evidence>
<reference evidence="5 6" key="1">
    <citation type="submission" date="2015-07" db="EMBL/GenBank/DDBJ databases">
        <title>The genome of Eufriesea mexicana.</title>
        <authorList>
            <person name="Pan H."/>
            <person name="Kapheim K."/>
        </authorList>
    </citation>
    <scope>NUCLEOTIDE SEQUENCE [LARGE SCALE GENOMIC DNA]</scope>
    <source>
        <strain evidence="5">0111107269</strain>
        <tissue evidence="5">Whole body</tissue>
    </source>
</reference>
<dbReference type="InterPro" id="IPR002656">
    <property type="entry name" value="Acyl_transf_3_dom"/>
</dbReference>
<feature type="compositionally biased region" description="Basic and acidic residues" evidence="1">
    <location>
        <begin position="1426"/>
        <end position="1435"/>
    </location>
</feature>
<dbReference type="EMBL" id="KQ760770">
    <property type="protein sequence ID" value="OAD59130.1"/>
    <property type="molecule type" value="Genomic_DNA"/>
</dbReference>
<feature type="domain" description="Nose resistant-to-fluoxetine protein N-terminal" evidence="4">
    <location>
        <begin position="512"/>
        <end position="661"/>
    </location>
</feature>
<evidence type="ECO:0000256" key="1">
    <source>
        <dbReference type="SAM" id="MobiDB-lite"/>
    </source>
</evidence>
<dbReference type="Pfam" id="PF01757">
    <property type="entry name" value="Acyl_transf_3"/>
    <property type="match status" value="1"/>
</dbReference>
<feature type="transmembrane region" description="Helical" evidence="2">
    <location>
        <begin position="746"/>
        <end position="768"/>
    </location>
</feature>
<feature type="compositionally biased region" description="Basic and acidic residues" evidence="1">
    <location>
        <begin position="1302"/>
        <end position="1320"/>
    </location>
</feature>
<feature type="region of interest" description="Disordered" evidence="1">
    <location>
        <begin position="1611"/>
        <end position="1844"/>
    </location>
</feature>
<dbReference type="PANTHER" id="PTHR11161:SF4">
    <property type="entry name" value="DROP DEAD"/>
    <property type="match status" value="1"/>
</dbReference>
<feature type="compositionally biased region" description="Basic and acidic residues" evidence="1">
    <location>
        <begin position="1160"/>
        <end position="1173"/>
    </location>
</feature>
<feature type="compositionally biased region" description="Basic and acidic residues" evidence="1">
    <location>
        <begin position="324"/>
        <end position="339"/>
    </location>
</feature>
<organism evidence="5 6">
    <name type="scientific">Eufriesea mexicana</name>
    <dbReference type="NCBI Taxonomy" id="516756"/>
    <lineage>
        <taxon>Eukaryota</taxon>
        <taxon>Metazoa</taxon>
        <taxon>Ecdysozoa</taxon>
        <taxon>Arthropoda</taxon>
        <taxon>Hexapoda</taxon>
        <taxon>Insecta</taxon>
        <taxon>Pterygota</taxon>
        <taxon>Neoptera</taxon>
        <taxon>Endopterygota</taxon>
        <taxon>Hymenoptera</taxon>
        <taxon>Apocrita</taxon>
        <taxon>Aculeata</taxon>
        <taxon>Apoidea</taxon>
        <taxon>Anthophila</taxon>
        <taxon>Apidae</taxon>
        <taxon>Eufriesea</taxon>
    </lineage>
</organism>
<dbReference type="Proteomes" id="UP000250275">
    <property type="component" value="Unassembled WGS sequence"/>
</dbReference>
<gene>
    <name evidence="5" type="ORF">WN48_09789</name>
</gene>
<feature type="compositionally biased region" description="Acidic residues" evidence="1">
    <location>
        <begin position="1326"/>
        <end position="1337"/>
    </location>
</feature>
<feature type="compositionally biased region" description="Basic and acidic residues" evidence="1">
    <location>
        <begin position="1681"/>
        <end position="1708"/>
    </location>
</feature>
<feature type="compositionally biased region" description="Basic and acidic residues" evidence="1">
    <location>
        <begin position="1732"/>
        <end position="1761"/>
    </location>
</feature>
<feature type="compositionally biased region" description="Basic and acidic residues" evidence="1">
    <location>
        <begin position="99"/>
        <end position="120"/>
    </location>
</feature>
<sequence length="1844" mass="210938">MAAALLGKCIGLLALVLLLCSCYAFRIRDHPGQTASLSSTEQPQRAACTSIFGRCQEKTITATSTSRKWHDTTASRLASTARKPPVELTSTDDDDGGSGEEHERRERTGRFVDSLARDKASGVSRSIEIDEDEDGEEAIVEVEEDSAEEIASDDLEAEDSDDAGEENAEDGDSEDDDDDVEKKEETNRDQKLKQKVVKDKDDEDDEEEEEEKEIKGKKGFHGKTSRIMKTVVKSTKKIAEDTEEEEKSERVDLKRKVSLEKGLKGTVKSQKQEKVVEDEEEEEEDKAKDDDVDKDEDEEEEEEEDEDEDEEKSEEVVPTPRSVRKLEKVRHADKERVRSTETIPFVEKSKIEVKEPSKIDKKPEEIARKIETMKKPVEKKPMEATKKIEPRTTKSDLEPSKSTSKPEEEAKIVAKPDERTKIPVKPDDKAKVSVKPEESKTRESAKQSETVRVKSTSARPAPAKVAEVKRSDKDEPKVKTKTHVDAAFTLARLNDAILRVPTFVPNFTAVENFECQQHGKIFLRQLRGYKLWALQMLDSSAKIPSGLLRGNVNQFGDFDECLGVMAHVKLNENTIKVQGKYCLAKIDLYPSHPNMKLPVNMMQARAFIRGNMHDPGHFIPKFTTVNWALCLPAVCSAEDAHSVLKQALDDYNSTTGITFMIDVDPNMCYVKQKSRIYSKETIGVLYFYAMILCLVAVATTRDYLVVSEGKGNYSERIIMSFSLRRSFRSLLKKGSREVDITCIHGIRALVTIALYIAHQVIAISRLPFFNRIELTELANTPITSVLRVSMVYTDAFLLLSGVLTAYNMAHEFITRGEIRWFCRFIARYIRLTPALLAVVFWYAFVMEHTGSGPQWNSIIIPNAELCKNNAWTNLLYIQNFFPFEEMCATHTHQLALDMQLSILAPMLVFFLECRPVIGLLVIFFFTLLSATLRYISTMNSYLSLVIFHGMSLKHLYRTANLVYALPLHRATPYVFGVGLGVLLRYTGRDVRIHKVLVILGWLIAMALGSWSLFSPWHLARRDYVYDAEEATNYAVISPVLWALALCWLIFACYTNHGGIINRFLSNYWLVIFSRISYAVYLTQFAVFFYNVGTTRYSSEFQLHRAIDPLEAATVIFISILLTLFFDIPMQEIKNVLMESTDILNVEVPSKEKSAVQPPVEPEKPYEAEKAHENEDFDDDELGSTGWDWQRDIVGVRDTKYTSETLEDEERIDIPIWNKSAVRRTSLIGRDSHEPEMIQPSWLKDPSRRLSKSGDEYRDRGRRSRSGQRDYQEPGNEAMNLSRMQQEREEAVKRGRRSLSRSLDSKRLSTRDSENEEEYARRRQREYEDEEEVEEEEDDPRRYRRSQSRGRSVIRESDDYRSWEFVGKERSSSRGPDSKRLSRKSEERESAQRQTRPPLSRSSDVRKTISSESDDEHSSQRRKIEKRHPSVEPRISDEEDWESELRIRRKQFMEKLATHQQESLADEEDVNSLRRRSSAEGKIALLKDLTADDNMDSWTVSVGSRVAQLGSSQERSETEEDAAAARRREYREQAPPPREDTQSEEEVIWDSSRRRSYTSSSQVTSIEEDDDVASYDFVLTKDSKRISVQDLSKLSQDDSDLTDSGWNVVKKDSGEELLRSSSTGLYKRESIIKSQASEEDPEYLLPERPKLVQQEREHPFKKAWQMQKSRSEEDGSGAYAIKETKEQPKTESKSKGDDISPEEVKKEFGGEQYEDTGAFADDESESITLARSRSTDTEENTRTSSKSEEVESTSTERSKSSETNKGNLKSSDVEEDSLRSNWPSEDEQLEVCKTGPRSKSEDRKRPNGPGKGKRLDGLGYHRSKKKDNKRKYNEVNYSRGSYYLD</sequence>
<dbReference type="SMART" id="SM00703">
    <property type="entry name" value="NRF"/>
    <property type="match status" value="1"/>
</dbReference>
<feature type="compositionally biased region" description="Acidic residues" evidence="1">
    <location>
        <begin position="292"/>
        <end position="313"/>
    </location>
</feature>
<dbReference type="InterPro" id="IPR006621">
    <property type="entry name" value="Nose-resist-to-fluoxetine_N"/>
</dbReference>
<feature type="chain" id="PRO_5016317804" evidence="3">
    <location>
        <begin position="25"/>
        <end position="1844"/>
    </location>
</feature>
<keyword evidence="6" id="KW-1185">Reference proteome</keyword>
<dbReference type="PANTHER" id="PTHR11161">
    <property type="entry name" value="O-ACYLTRANSFERASE"/>
    <property type="match status" value="1"/>
</dbReference>
<protein>
    <submittedName>
        <fullName evidence="5">Nose resistant to fluoxetine protein 6</fullName>
    </submittedName>
</protein>
<feature type="region of interest" description="Disordered" evidence="1">
    <location>
        <begin position="1153"/>
        <end position="1183"/>
    </location>
</feature>
<dbReference type="InterPro" id="IPR052728">
    <property type="entry name" value="O2_lipid_transport_reg"/>
</dbReference>
<evidence type="ECO:0000256" key="2">
    <source>
        <dbReference type="SAM" id="Phobius"/>
    </source>
</evidence>
<dbReference type="OrthoDB" id="8196286at2759"/>
<name>A0A310SR65_9HYME</name>
<feature type="transmembrane region" description="Helical" evidence="2">
    <location>
        <begin position="1109"/>
        <end position="1127"/>
    </location>
</feature>
<feature type="region of interest" description="Disordered" evidence="1">
    <location>
        <begin position="1236"/>
        <end position="1442"/>
    </location>
</feature>
<feature type="compositionally biased region" description="Basic and acidic residues" evidence="1">
    <location>
        <begin position="1352"/>
        <end position="1390"/>
    </location>
</feature>
<feature type="transmembrane region" description="Helical" evidence="2">
    <location>
        <begin position="1033"/>
        <end position="1054"/>
    </location>
</feature>
<keyword evidence="2" id="KW-0812">Transmembrane</keyword>
<feature type="region of interest" description="Disordered" evidence="1">
    <location>
        <begin position="1455"/>
        <end position="1477"/>
    </location>
</feature>
<evidence type="ECO:0000256" key="3">
    <source>
        <dbReference type="SAM" id="SignalP"/>
    </source>
</evidence>
<feature type="compositionally biased region" description="Acidic residues" evidence="1">
    <location>
        <begin position="201"/>
        <end position="211"/>
    </location>
</feature>
<keyword evidence="3" id="KW-0732">Signal</keyword>
<feature type="transmembrane region" description="Helical" evidence="2">
    <location>
        <begin position="685"/>
        <end position="706"/>
    </location>
</feature>
<keyword evidence="2" id="KW-1133">Transmembrane helix</keyword>
<dbReference type="Pfam" id="PF20146">
    <property type="entry name" value="NRF"/>
    <property type="match status" value="1"/>
</dbReference>
<evidence type="ECO:0000313" key="5">
    <source>
        <dbReference type="EMBL" id="OAD59130.1"/>
    </source>
</evidence>